<sequence>MLSLFRREYLRQLIQRHGEKDCELKVEDVALVGCKNFKRVSWPIDCIQELCRGRDGHVRVVKVKTRNSILTRLVRKLYHLEWSLSRLWIRASGGVLIFLEPAPVSGRYINSFGCWGVNSEVGYNSRVVPQQRGYG</sequence>
<dbReference type="EMBL" id="BMAO01008387">
    <property type="protein sequence ID" value="GFR22989.1"/>
    <property type="molecule type" value="Genomic_DNA"/>
</dbReference>
<comment type="caution">
    <text evidence="2">The sequence shown here is derived from an EMBL/GenBank/DDBJ whole genome shotgun (WGS) entry which is preliminary data.</text>
</comment>
<keyword evidence="3" id="KW-1185">Reference proteome</keyword>
<evidence type="ECO:0000259" key="1">
    <source>
        <dbReference type="Pfam" id="PF18701"/>
    </source>
</evidence>
<reference evidence="2" key="1">
    <citation type="submission" date="2020-07" db="EMBL/GenBank/DDBJ databases">
        <title>Multicomponent nature underlies the extraordinary mechanical properties of spider dragline silk.</title>
        <authorList>
            <person name="Kono N."/>
            <person name="Nakamura H."/>
            <person name="Mori M."/>
            <person name="Yoshida Y."/>
            <person name="Ohtoshi R."/>
            <person name="Malay A.D."/>
            <person name="Moran D.A.P."/>
            <person name="Tomita M."/>
            <person name="Numata K."/>
            <person name="Arakawa K."/>
        </authorList>
    </citation>
    <scope>NUCLEOTIDE SEQUENCE</scope>
</reference>
<dbReference type="Proteomes" id="UP000887116">
    <property type="component" value="Unassembled WGS sequence"/>
</dbReference>
<evidence type="ECO:0000313" key="2">
    <source>
        <dbReference type="EMBL" id="GFR22989.1"/>
    </source>
</evidence>
<protein>
    <submittedName>
        <fullName evidence="2">DUF5641 domain-containing protein</fullName>
    </submittedName>
</protein>
<accession>A0A8X6LWW5</accession>
<evidence type="ECO:0000313" key="3">
    <source>
        <dbReference type="Proteomes" id="UP000887116"/>
    </source>
</evidence>
<feature type="domain" description="DUF5641" evidence="1">
    <location>
        <begin position="6"/>
        <end position="79"/>
    </location>
</feature>
<dbReference type="AlphaFoldDB" id="A0A8X6LWW5"/>
<dbReference type="Pfam" id="PF18701">
    <property type="entry name" value="DUF5641"/>
    <property type="match status" value="1"/>
</dbReference>
<proteinExistence type="predicted"/>
<name>A0A8X6LWW5_TRICU</name>
<gene>
    <name evidence="2" type="primary">NCL1_22967</name>
    <name evidence="2" type="ORF">TNCT_573631</name>
</gene>
<dbReference type="InterPro" id="IPR040676">
    <property type="entry name" value="DUF5641"/>
</dbReference>
<dbReference type="OrthoDB" id="6419856at2759"/>
<organism evidence="2 3">
    <name type="scientific">Trichonephila clavata</name>
    <name type="common">Joro spider</name>
    <name type="synonym">Nephila clavata</name>
    <dbReference type="NCBI Taxonomy" id="2740835"/>
    <lineage>
        <taxon>Eukaryota</taxon>
        <taxon>Metazoa</taxon>
        <taxon>Ecdysozoa</taxon>
        <taxon>Arthropoda</taxon>
        <taxon>Chelicerata</taxon>
        <taxon>Arachnida</taxon>
        <taxon>Araneae</taxon>
        <taxon>Araneomorphae</taxon>
        <taxon>Entelegynae</taxon>
        <taxon>Araneoidea</taxon>
        <taxon>Nephilidae</taxon>
        <taxon>Trichonephila</taxon>
    </lineage>
</organism>